<sequence>MSMNPTLRRRILLHFPRARLDWSLSHRYNARFIGALAMKRKAFHPGTNARAQRRKESVIDYCDATPQIDPSGRIIWPASFEAVEAARGFIRDCAAGQAKVLIVPDKDADGLDAGVILRKTLILLGLHPSLVEVHLIGKNSTVHDEVERTAMQAKDPRYIIVVDQGSRAAPPVVDSETIKSLIIDHHLSDEFPKDAVVVSACHHPPVATSALLTYEICKPLHSDIEASCGVFCAMGTHGDLGNTLKWKPPFPDLSVVFETHTKKAINDAVALINAPRRTSRFDVISAWQALTEANGPKDILSNVRLLNARAEINEEVERQTHTPPKFSKDGKVAVLRINSAAQVHGVIATRWAGHLSSRALEIVMVANSGYRPGYVNFSCRIARCARSRDPPVNIIASLKAAADLDTGDLVRRMGESFARGHKEASGGIVPASEFEELMRLMQIGEKPDPKPADTGKMKKKVEASLQKNNLMNYFAKK</sequence>
<dbReference type="InterPro" id="IPR038763">
    <property type="entry name" value="DHH_sf"/>
</dbReference>
<dbReference type="PANTHER" id="PTHR30255:SF2">
    <property type="entry name" value="SINGLE-STRANDED-DNA-SPECIFIC EXONUCLEASE RECJ"/>
    <property type="match status" value="1"/>
</dbReference>
<keyword evidence="3" id="KW-1185">Reference proteome</keyword>
<dbReference type="InterPro" id="IPR051673">
    <property type="entry name" value="SSDNA_exonuclease_RecJ"/>
</dbReference>
<organism evidence="2 3">
    <name type="scientific">Stereocaulon virgatum</name>
    <dbReference type="NCBI Taxonomy" id="373712"/>
    <lineage>
        <taxon>Eukaryota</taxon>
        <taxon>Fungi</taxon>
        <taxon>Dikarya</taxon>
        <taxon>Ascomycota</taxon>
        <taxon>Pezizomycotina</taxon>
        <taxon>Lecanoromycetes</taxon>
        <taxon>OSLEUM clade</taxon>
        <taxon>Lecanoromycetidae</taxon>
        <taxon>Lecanorales</taxon>
        <taxon>Lecanorineae</taxon>
        <taxon>Stereocaulaceae</taxon>
        <taxon>Stereocaulon</taxon>
    </lineage>
</organism>
<dbReference type="SUPFAM" id="SSF64182">
    <property type="entry name" value="DHH phosphoesterases"/>
    <property type="match status" value="1"/>
</dbReference>
<dbReference type="EMBL" id="JBEFKJ010000017">
    <property type="protein sequence ID" value="KAL2041582.1"/>
    <property type="molecule type" value="Genomic_DNA"/>
</dbReference>
<dbReference type="PANTHER" id="PTHR30255">
    <property type="entry name" value="SINGLE-STRANDED-DNA-SPECIFIC EXONUCLEASE RECJ"/>
    <property type="match status" value="1"/>
</dbReference>
<gene>
    <name evidence="2" type="ORF">N7G274_005964</name>
</gene>
<name>A0ABR4AAS4_9LECA</name>
<accession>A0ABR4AAS4</accession>
<evidence type="ECO:0000313" key="2">
    <source>
        <dbReference type="EMBL" id="KAL2041582.1"/>
    </source>
</evidence>
<dbReference type="Gene3D" id="3.90.1640.30">
    <property type="match status" value="1"/>
</dbReference>
<protein>
    <recommendedName>
        <fullName evidence="1">DDH domain-containing protein</fullName>
    </recommendedName>
</protein>
<evidence type="ECO:0000259" key="1">
    <source>
        <dbReference type="Pfam" id="PF01368"/>
    </source>
</evidence>
<feature type="domain" description="DDH" evidence="1">
    <location>
        <begin position="99"/>
        <end position="218"/>
    </location>
</feature>
<reference evidence="2 3" key="1">
    <citation type="submission" date="2024-09" db="EMBL/GenBank/DDBJ databases">
        <title>Rethinking Asexuality: The Enigmatic Case of Functional Sexual Genes in Lepraria (Stereocaulaceae).</title>
        <authorList>
            <person name="Doellman M."/>
            <person name="Sun Y."/>
            <person name="Barcenas-Pena A."/>
            <person name="Lumbsch H.T."/>
            <person name="Grewe F."/>
        </authorList>
    </citation>
    <scope>NUCLEOTIDE SEQUENCE [LARGE SCALE GENOMIC DNA]</scope>
    <source>
        <strain evidence="2 3">Mercado 3170</strain>
    </source>
</reference>
<evidence type="ECO:0000313" key="3">
    <source>
        <dbReference type="Proteomes" id="UP001590950"/>
    </source>
</evidence>
<comment type="caution">
    <text evidence="2">The sequence shown here is derived from an EMBL/GenBank/DDBJ whole genome shotgun (WGS) entry which is preliminary data.</text>
</comment>
<dbReference type="Proteomes" id="UP001590950">
    <property type="component" value="Unassembled WGS sequence"/>
</dbReference>
<dbReference type="InterPro" id="IPR001667">
    <property type="entry name" value="DDH_dom"/>
</dbReference>
<proteinExistence type="predicted"/>
<dbReference type="Pfam" id="PF01368">
    <property type="entry name" value="DHH"/>
    <property type="match status" value="1"/>
</dbReference>